<comment type="caution">
    <text evidence="1">The sequence shown here is derived from an EMBL/GenBank/DDBJ whole genome shotgun (WGS) entry which is preliminary data.</text>
</comment>
<sequence>MVEFFVKLILLIWVAFTVIMSYYNWVHMESSSWYAGYAIAIIIIYAAYKFAKTSYSKNNVEFSLPWLAWMALLHILVLCMSFFSLNGMKYWTSALFFKIVWFLILPTIIVFISYSFARSILLRIPSFKNETTPFKFTMSLWLWFVLFTALLSLASFFGIYNFTSVFVILLAFAALWAKELWNSMKSFYTYRISFPKHNLDWTFFDALNLRLLSAEFAFIIMTFLIGVNFINIVRPMPIGWDDLWAYMNFPQIMANSSAVLKWAWMLSWHLFTWIWFMFHSAPQAFFFNQVWWVLSLIVLMVVFSDLLDNWKKKFIALPIILATMFYAMPMVIFQQAKDMKLDPGLFFISVIGIYLIYNLFSRYLWFSENTNNNDLNPGTASAVSSIPETNPDKKINDSVLKAWNQTIFDNKDYLWYLFIAWAIVGFAFTIKVTTLMLILWILWVILYSMLGYSWFLWYFFIFIWVFSRFWLWEMMNISYPKDNISLVHYFWYANIALWLSILAYSFMKYKAKSFISALLLTAVFLWWVLAPLAPWLTKNYLESKPNFSIWALLNWQSDGFVADLTKIYSKEEIKKIQDKTAQDAVSAKWQTQNEDFWRYFWYEDWLNNYLKLPWNLTLQKNQAWEYTEITYFFLALLPAILLFLPYKNIALSFWMLLPIVFWIEYFWNFALTQILVSTFAKLNLPGWYFYIIWLFLLVLAYFAYSLKNDKLSQLFKLNATFLTMYLLIFIVAAFWIVWYWIAMYFSFLLMIWIGASFIVEEKEDELENLSHFFWSFMLMVIISIYFFMSTIPHGFNNLKQASFADYKAWLYNQEEWIFASHPDYFKVLANLNINDSDKYASDVMNSVTDPILKKIMVSNIWEKPEIAKIESILREIRTSDLIKLWLDSATANKTKILAANKLNEIYKTVLYSPKDLKNDGKIYRIWTFLTYFIDNNRKRYYDDSLITNFDKYFYRENPDETVENMKKVWLKYLLVDLNAATIDKDPRHDLTRRFEELLQTFKSKKLELVQTDSLCLQMALDENNADYLTYAWVNYESYTASWQTISRWQKQLQCYNHILELIRTDKISDTSYPYLKNLSDYFKSSNVQDQNKALQIFQQYVNHGWLALFKIK</sequence>
<protein>
    <submittedName>
        <fullName evidence="1">Uncharacterized protein</fullName>
    </submittedName>
</protein>
<name>K2G3I8_9BACT</name>
<proteinExistence type="predicted"/>
<dbReference type="AlphaFoldDB" id="K2G3I8"/>
<evidence type="ECO:0000313" key="1">
    <source>
        <dbReference type="EMBL" id="EKE29793.1"/>
    </source>
</evidence>
<gene>
    <name evidence="1" type="ORF">ACD_2C00097G0016</name>
</gene>
<reference evidence="1" key="1">
    <citation type="journal article" date="2012" name="Science">
        <title>Fermentation, hydrogen, and sulfur metabolism in multiple uncultivated bacterial phyla.</title>
        <authorList>
            <person name="Wrighton K.C."/>
            <person name="Thomas B.C."/>
            <person name="Sharon I."/>
            <person name="Miller C.S."/>
            <person name="Castelle C.J."/>
            <person name="VerBerkmoes N.C."/>
            <person name="Wilkins M.J."/>
            <person name="Hettich R.L."/>
            <person name="Lipton M.S."/>
            <person name="Williams K.H."/>
            <person name="Long P.E."/>
            <person name="Banfield J.F."/>
        </authorList>
    </citation>
    <scope>NUCLEOTIDE SEQUENCE [LARGE SCALE GENOMIC DNA]</scope>
</reference>
<organism evidence="1">
    <name type="scientific">uncultured bacterium</name>
    <name type="common">gcode 4</name>
    <dbReference type="NCBI Taxonomy" id="1234023"/>
    <lineage>
        <taxon>Bacteria</taxon>
        <taxon>environmental samples</taxon>
    </lineage>
</organism>
<accession>K2G3I8</accession>
<dbReference type="EMBL" id="AMFJ01000097">
    <property type="protein sequence ID" value="EKE29793.1"/>
    <property type="molecule type" value="Genomic_DNA"/>
</dbReference>